<dbReference type="PANTHER" id="PTHR43639">
    <property type="entry name" value="OXIDOREDUCTASE, SHORT-CHAIN DEHYDROGENASE/REDUCTASE FAMILY (AFU_ORTHOLOGUE AFUA_5G02870)"/>
    <property type="match status" value="1"/>
</dbReference>
<evidence type="ECO:0000256" key="2">
    <source>
        <dbReference type="ARBA" id="ARBA00022857"/>
    </source>
</evidence>
<reference evidence="5" key="1">
    <citation type="submission" date="2021-03" db="EMBL/GenBank/DDBJ databases">
        <title>Roseibium sp. CAU 1637 isolated from Incheon.</title>
        <authorList>
            <person name="Kim W."/>
        </authorList>
    </citation>
    <scope>NUCLEOTIDE SEQUENCE</scope>
    <source>
        <strain evidence="5">CAU 1637</strain>
    </source>
</reference>
<sequence>MTTHSKIALITGGSRGLGRNTALHLADKGVDTIITYKSSKAEAEQVVAEIIAKGAKSVALQLDTTDTSSFTGFADQLKTTLNETWERGQIDHLVNNAGIGINKPFAETTEEDFDLMMNMHVKGVFFLTQKLLPIIADGGHILNISSGLARFSLPGYAAYATMKGAVEVLTRYLAKELGPRRIAVNSFAPGAIETDFGGGAVRDNADINKAVASMTAMGRVGLPDDIGGAISSILAGDMGWMTGQRIEASGGMNL</sequence>
<keyword evidence="3" id="KW-0560">Oxidoreductase</keyword>
<keyword evidence="2" id="KW-0521">NADP</keyword>
<proteinExistence type="inferred from homology"/>
<dbReference type="PANTHER" id="PTHR43639:SF1">
    <property type="entry name" value="SHORT-CHAIN DEHYDROGENASE_REDUCTASE FAMILY PROTEIN"/>
    <property type="match status" value="1"/>
</dbReference>
<evidence type="ECO:0000256" key="3">
    <source>
        <dbReference type="ARBA" id="ARBA00023002"/>
    </source>
</evidence>
<keyword evidence="6" id="KW-1185">Reference proteome</keyword>
<gene>
    <name evidence="5" type="ORF">J0X15_00330</name>
</gene>
<dbReference type="Gene3D" id="3.40.50.720">
    <property type="entry name" value="NAD(P)-binding Rossmann-like Domain"/>
    <property type="match status" value="1"/>
</dbReference>
<dbReference type="SUPFAM" id="SSF51735">
    <property type="entry name" value="NAD(P)-binding Rossmann-fold domains"/>
    <property type="match status" value="1"/>
</dbReference>
<dbReference type="EMBL" id="JAFLNF010000001">
    <property type="protein sequence ID" value="MBO0343652.1"/>
    <property type="molecule type" value="Genomic_DNA"/>
</dbReference>
<evidence type="ECO:0000259" key="4">
    <source>
        <dbReference type="SMART" id="SM00822"/>
    </source>
</evidence>
<dbReference type="PRINTS" id="PR00081">
    <property type="entry name" value="GDHRDH"/>
</dbReference>
<dbReference type="FunFam" id="3.40.50.720:FF:000374">
    <property type="entry name" value="3-oxoacyl-(Acyl-carrier-protein) reductase"/>
    <property type="match status" value="1"/>
</dbReference>
<dbReference type="Proteomes" id="UP000664779">
    <property type="component" value="Unassembled WGS sequence"/>
</dbReference>
<dbReference type="Pfam" id="PF13561">
    <property type="entry name" value="adh_short_C2"/>
    <property type="match status" value="1"/>
</dbReference>
<dbReference type="GO" id="GO:0016491">
    <property type="term" value="F:oxidoreductase activity"/>
    <property type="evidence" value="ECO:0007669"/>
    <property type="project" value="UniProtKB-KW"/>
</dbReference>
<feature type="domain" description="Ketoreductase" evidence="4">
    <location>
        <begin position="6"/>
        <end position="190"/>
    </location>
</feature>
<accession>A0A939EKV1</accession>
<dbReference type="RefSeq" id="WP_206937194.1">
    <property type="nucleotide sequence ID" value="NZ_JAFLNF010000001.1"/>
</dbReference>
<dbReference type="SMART" id="SM00822">
    <property type="entry name" value="PKS_KR"/>
    <property type="match status" value="1"/>
</dbReference>
<dbReference type="AlphaFoldDB" id="A0A939EKV1"/>
<evidence type="ECO:0000256" key="1">
    <source>
        <dbReference type="ARBA" id="ARBA00006484"/>
    </source>
</evidence>
<dbReference type="InterPro" id="IPR036291">
    <property type="entry name" value="NAD(P)-bd_dom_sf"/>
</dbReference>
<dbReference type="InterPro" id="IPR002347">
    <property type="entry name" value="SDR_fam"/>
</dbReference>
<evidence type="ECO:0000313" key="6">
    <source>
        <dbReference type="Proteomes" id="UP000664779"/>
    </source>
</evidence>
<dbReference type="InterPro" id="IPR057326">
    <property type="entry name" value="KR_dom"/>
</dbReference>
<protein>
    <submittedName>
        <fullName evidence="5">SDR family oxidoreductase</fullName>
    </submittedName>
</protein>
<evidence type="ECO:0000313" key="5">
    <source>
        <dbReference type="EMBL" id="MBO0343652.1"/>
    </source>
</evidence>
<dbReference type="PRINTS" id="PR00080">
    <property type="entry name" value="SDRFAMILY"/>
</dbReference>
<organism evidence="5 6">
    <name type="scientific">Roseibium limicola</name>
    <dbReference type="NCBI Taxonomy" id="2816037"/>
    <lineage>
        <taxon>Bacteria</taxon>
        <taxon>Pseudomonadati</taxon>
        <taxon>Pseudomonadota</taxon>
        <taxon>Alphaproteobacteria</taxon>
        <taxon>Hyphomicrobiales</taxon>
        <taxon>Stappiaceae</taxon>
        <taxon>Roseibium</taxon>
    </lineage>
</organism>
<comment type="caution">
    <text evidence="5">The sequence shown here is derived from an EMBL/GenBank/DDBJ whole genome shotgun (WGS) entry which is preliminary data.</text>
</comment>
<name>A0A939EKV1_9HYPH</name>
<comment type="similarity">
    <text evidence="1">Belongs to the short-chain dehydrogenases/reductases (SDR) family.</text>
</comment>